<dbReference type="Proteomes" id="UP000799538">
    <property type="component" value="Unassembled WGS sequence"/>
</dbReference>
<evidence type="ECO:0000313" key="2">
    <source>
        <dbReference type="Proteomes" id="UP000799538"/>
    </source>
</evidence>
<dbReference type="PANTHER" id="PTHR14614:SF130">
    <property type="entry name" value="PROTEIN-LYSINE N-METHYLTRANSFERASE EEF2KMT"/>
    <property type="match status" value="1"/>
</dbReference>
<dbReference type="OrthoDB" id="194386at2759"/>
<dbReference type="InterPro" id="IPR019410">
    <property type="entry name" value="Methyltransf_16"/>
</dbReference>
<dbReference type="Pfam" id="PF10294">
    <property type="entry name" value="Methyltransf_16"/>
    <property type="match status" value="1"/>
</dbReference>
<dbReference type="GO" id="GO:0032259">
    <property type="term" value="P:methylation"/>
    <property type="evidence" value="ECO:0007669"/>
    <property type="project" value="UniProtKB-KW"/>
</dbReference>
<dbReference type="PANTHER" id="PTHR14614">
    <property type="entry name" value="HEPATOCELLULAR CARCINOMA-ASSOCIATED ANTIGEN"/>
    <property type="match status" value="1"/>
</dbReference>
<keyword evidence="2" id="KW-1185">Reference proteome</keyword>
<dbReference type="Gene3D" id="3.40.50.150">
    <property type="entry name" value="Vaccinia Virus protein VP39"/>
    <property type="match status" value="1"/>
</dbReference>
<dbReference type="GO" id="GO:0005737">
    <property type="term" value="C:cytoplasm"/>
    <property type="evidence" value="ECO:0007669"/>
    <property type="project" value="TreeGrafter"/>
</dbReference>
<protein>
    <submittedName>
        <fullName evidence="1">Putative methyltransferase-domain-containing protein</fullName>
    </submittedName>
</protein>
<proteinExistence type="predicted"/>
<reference evidence="2" key="1">
    <citation type="journal article" date="2020" name="Stud. Mycol.">
        <title>101 Dothideomycetes genomes: A test case for predicting lifestyles and emergence of pathogens.</title>
        <authorList>
            <person name="Haridas S."/>
            <person name="Albert R."/>
            <person name="Binder M."/>
            <person name="Bloem J."/>
            <person name="LaButti K."/>
            <person name="Salamov A."/>
            <person name="Andreopoulos B."/>
            <person name="Baker S."/>
            <person name="Barry K."/>
            <person name="Bills G."/>
            <person name="Bluhm B."/>
            <person name="Cannon C."/>
            <person name="Castanera R."/>
            <person name="Culley D."/>
            <person name="Daum C."/>
            <person name="Ezra D."/>
            <person name="Gonzalez J."/>
            <person name="Henrissat B."/>
            <person name="Kuo A."/>
            <person name="Liang C."/>
            <person name="Lipzen A."/>
            <person name="Lutzoni F."/>
            <person name="Magnuson J."/>
            <person name="Mondo S."/>
            <person name="Nolan M."/>
            <person name="Ohm R."/>
            <person name="Pangilinan J."/>
            <person name="Park H.-J."/>
            <person name="Ramirez L."/>
            <person name="Alfaro M."/>
            <person name="Sun H."/>
            <person name="Tritt A."/>
            <person name="Yoshinaga Y."/>
            <person name="Zwiers L.-H."/>
            <person name="Turgeon B."/>
            <person name="Goodwin S."/>
            <person name="Spatafora J."/>
            <person name="Crous P."/>
            <person name="Grigoriev I."/>
        </authorList>
    </citation>
    <scope>NUCLEOTIDE SEQUENCE [LARGE SCALE GENOMIC DNA]</scope>
    <source>
        <strain evidence="2">CECT 20119</strain>
    </source>
</reference>
<dbReference type="EMBL" id="ML992521">
    <property type="protein sequence ID" value="KAF2219042.1"/>
    <property type="molecule type" value="Genomic_DNA"/>
</dbReference>
<evidence type="ECO:0000313" key="1">
    <source>
        <dbReference type="EMBL" id="KAF2219042.1"/>
    </source>
</evidence>
<accession>A0A6A6FZX4</accession>
<sequence>MEVHDEVKILVRQILQLVPAKELRWPTPDNMRSSQNQQFIYTRCFNTTNPRTLGPGRYRYSVLKPLVKNIENAIVDPEDDEISDQLLEALSELMVEEMPSEMDAARQRSWVTYATSNDGKDSDIAILESRSVISGSGTTGLRTWEAALHLGSYLLSSKDSALPIRGKHILELGAGTGLLSILCGKTLQASRVLSTDGSDEVVESLKTNIQANAIESVVTAGVLKWGWHLKDTLLAMLDPDDHIDTVLGADVTYDQSIIPALVSTIRHIFEVWPQVDVIISATIRNEDTFAAFENACHHNKFSLMEIDFPVRPVDEQQQLFHSISTHIKILHIRAPESIRDPFRID</sequence>
<keyword evidence="1" id="KW-0808">Transferase</keyword>
<keyword evidence="1" id="KW-0489">Methyltransferase</keyword>
<organism evidence="1 2">
    <name type="scientific">Elsinoe ampelina</name>
    <dbReference type="NCBI Taxonomy" id="302913"/>
    <lineage>
        <taxon>Eukaryota</taxon>
        <taxon>Fungi</taxon>
        <taxon>Dikarya</taxon>
        <taxon>Ascomycota</taxon>
        <taxon>Pezizomycotina</taxon>
        <taxon>Dothideomycetes</taxon>
        <taxon>Dothideomycetidae</taxon>
        <taxon>Myriangiales</taxon>
        <taxon>Elsinoaceae</taxon>
        <taxon>Elsinoe</taxon>
    </lineage>
</organism>
<gene>
    <name evidence="1" type="ORF">BDZ85DRAFT_60357</name>
</gene>
<dbReference type="SUPFAM" id="SSF53335">
    <property type="entry name" value="S-adenosyl-L-methionine-dependent methyltransferases"/>
    <property type="match status" value="1"/>
</dbReference>
<dbReference type="GO" id="GO:0008757">
    <property type="term" value="F:S-adenosylmethionine-dependent methyltransferase activity"/>
    <property type="evidence" value="ECO:0007669"/>
    <property type="project" value="UniProtKB-ARBA"/>
</dbReference>
<dbReference type="InterPro" id="IPR029063">
    <property type="entry name" value="SAM-dependent_MTases_sf"/>
</dbReference>
<name>A0A6A6FZX4_9PEZI</name>
<dbReference type="AlphaFoldDB" id="A0A6A6FZX4"/>